<protein>
    <submittedName>
        <fullName evidence="2">Uncharacterized protein</fullName>
    </submittedName>
</protein>
<organism evidence="2">
    <name type="scientific">uncultured Mycobacterium sp</name>
    <dbReference type="NCBI Taxonomy" id="171292"/>
    <lineage>
        <taxon>Bacteria</taxon>
        <taxon>Bacillati</taxon>
        <taxon>Actinomycetota</taxon>
        <taxon>Actinomycetes</taxon>
        <taxon>Mycobacteriales</taxon>
        <taxon>Mycobacteriaceae</taxon>
        <taxon>Mycobacterium</taxon>
        <taxon>environmental samples</taxon>
    </lineage>
</organism>
<accession>A0A1Y5PDA1</accession>
<keyword evidence="1" id="KW-0812">Transmembrane</keyword>
<gene>
    <name evidence="2" type="ORF">MHPYR_350036</name>
</gene>
<proteinExistence type="predicted"/>
<reference evidence="2" key="1">
    <citation type="submission" date="2016-03" db="EMBL/GenBank/DDBJ databases">
        <authorList>
            <person name="Ploux O."/>
        </authorList>
    </citation>
    <scope>NUCLEOTIDE SEQUENCE</scope>
    <source>
        <strain evidence="2">UC10</strain>
    </source>
</reference>
<feature type="transmembrane region" description="Helical" evidence="1">
    <location>
        <begin position="12"/>
        <end position="31"/>
    </location>
</feature>
<evidence type="ECO:0000313" key="2">
    <source>
        <dbReference type="EMBL" id="SBS76694.1"/>
    </source>
</evidence>
<evidence type="ECO:0000256" key="1">
    <source>
        <dbReference type="SAM" id="Phobius"/>
    </source>
</evidence>
<dbReference type="InterPro" id="IPR011047">
    <property type="entry name" value="Quinoprotein_ADH-like_sf"/>
</dbReference>
<dbReference type="AlphaFoldDB" id="A0A1Y5PDA1"/>
<sequence>MVRPERRTKGDLVAAATIAIVVVVVAALFWWNSSARATISRPATSPAPNPIPARVVPDALHQLWTAASPRTLSPLVVSGTVITGDGTTVEGRDPQTGQNRWTFARDTNLCGVSYVYDLVVAVYPDVRGCGQVSGINGGTGQRGATRTSYADKQVVLSSNGSAVLSAGPTRLELWRSDLVRMLSYGEIDARVKPVNQGLGAGCTLMSAAASDEAVSVLEACRDQKDLRLTLLKPAKEEDEPDTKNVPLPGVAADSEARVLAVSGTTTAVYLPTPQPEIAVYDDTGIKIASTLLKKAPVLANPAAAVTRAGDMFTWWTGDSVEVFDGRLSYRYTIEASGAVGTLGPGAMMAGRLLIPLTTGIGVYDPNNGTEERVIAVTHPDGSGPVVPTVTDSKVIEQRGAALVAFGTNP</sequence>
<dbReference type="SUPFAM" id="SSF50998">
    <property type="entry name" value="Quinoprotein alcohol dehydrogenase-like"/>
    <property type="match status" value="1"/>
</dbReference>
<dbReference type="EMBL" id="FLQS01000029">
    <property type="protein sequence ID" value="SBS76694.1"/>
    <property type="molecule type" value="Genomic_DNA"/>
</dbReference>
<keyword evidence="1" id="KW-0472">Membrane</keyword>
<keyword evidence="1" id="KW-1133">Transmembrane helix</keyword>
<name>A0A1Y5PDA1_9MYCO</name>